<evidence type="ECO:0000256" key="3">
    <source>
        <dbReference type="ARBA" id="ARBA00022692"/>
    </source>
</evidence>
<feature type="transmembrane region" description="Helical" evidence="9">
    <location>
        <begin position="1111"/>
        <end position="1136"/>
    </location>
</feature>
<feature type="transmembrane region" description="Helical" evidence="9">
    <location>
        <begin position="561"/>
        <end position="590"/>
    </location>
</feature>
<feature type="binding site" evidence="7">
    <location>
        <position position="359"/>
    </location>
    <ligand>
        <name>Na(+)</name>
        <dbReference type="ChEBI" id="CHEBI:29101"/>
        <label>1</label>
    </ligand>
</feature>
<dbReference type="GO" id="GO:0043005">
    <property type="term" value="C:neuron projection"/>
    <property type="evidence" value="ECO:0000318"/>
    <property type="project" value="GO_Central"/>
</dbReference>
<feature type="binding site" evidence="7">
    <location>
        <position position="133"/>
    </location>
    <ligand>
        <name>Na(+)</name>
        <dbReference type="ChEBI" id="CHEBI:29101"/>
        <label>1</label>
    </ligand>
</feature>
<feature type="binding site" evidence="7">
    <location>
        <position position="129"/>
    </location>
    <ligand>
        <name>Na(+)</name>
        <dbReference type="ChEBI" id="CHEBI:29101"/>
        <label>1</label>
    </ligand>
</feature>
<evidence type="ECO:0000256" key="8">
    <source>
        <dbReference type="SAM" id="MobiDB-lite"/>
    </source>
</evidence>
<dbReference type="PRINTS" id="PR00176">
    <property type="entry name" value="NANEUSMPORT"/>
</dbReference>
<keyword evidence="3 9" id="KW-0812">Transmembrane</keyword>
<dbReference type="PROSITE" id="PS50267">
    <property type="entry name" value="NA_NEUROTRAN_SYMP_3"/>
    <property type="match status" value="2"/>
</dbReference>
<evidence type="ECO:0000256" key="2">
    <source>
        <dbReference type="ARBA" id="ARBA00022448"/>
    </source>
</evidence>
<feature type="transmembrane region" description="Helical" evidence="9">
    <location>
        <begin position="1026"/>
        <end position="1046"/>
    </location>
</feature>
<accession>A0A8R1Y3R7</accession>
<dbReference type="NCBIfam" id="NF037979">
    <property type="entry name" value="Na_transp"/>
    <property type="match status" value="1"/>
</dbReference>
<evidence type="ECO:0000256" key="7">
    <source>
        <dbReference type="PIRSR" id="PIRSR600175-1"/>
    </source>
</evidence>
<dbReference type="Proteomes" id="UP000005239">
    <property type="component" value="Unassembled WGS sequence"/>
</dbReference>
<dbReference type="AlphaFoldDB" id="A0A2A6B9G9"/>
<evidence type="ECO:0000256" key="1">
    <source>
        <dbReference type="ARBA" id="ARBA00004141"/>
    </source>
</evidence>
<dbReference type="PANTHER" id="PTHR11616">
    <property type="entry name" value="SODIUM/CHLORIDE DEPENDENT TRANSPORTER"/>
    <property type="match status" value="1"/>
</dbReference>
<feature type="binding site" evidence="7">
    <location>
        <position position="126"/>
    </location>
    <ligand>
        <name>Na(+)</name>
        <dbReference type="ChEBI" id="CHEBI:29101"/>
        <label>1</label>
    </ligand>
</feature>
<feature type="transmembrane region" description="Helical" evidence="9">
    <location>
        <begin position="1067"/>
        <end position="1091"/>
    </location>
</feature>
<feature type="transmembrane region" description="Helical" evidence="9">
    <location>
        <begin position="484"/>
        <end position="505"/>
    </location>
</feature>
<feature type="transmembrane region" description="Helical" evidence="9">
    <location>
        <begin position="845"/>
        <end position="872"/>
    </location>
</feature>
<feature type="transmembrane region" description="Helical" evidence="9">
    <location>
        <begin position="956"/>
        <end position="976"/>
    </location>
</feature>
<feature type="transmembrane region" description="Helical" evidence="9">
    <location>
        <begin position="444"/>
        <end position="472"/>
    </location>
</feature>
<evidence type="ECO:0000256" key="9">
    <source>
        <dbReference type="SAM" id="Phobius"/>
    </source>
</evidence>
<feature type="transmembrane region" description="Helical" evidence="9">
    <location>
        <begin position="770"/>
        <end position="787"/>
    </location>
</feature>
<proteinExistence type="predicted"/>
<feature type="transmembrane region" description="Helical" evidence="9">
    <location>
        <begin position="273"/>
        <end position="293"/>
    </location>
</feature>
<dbReference type="GO" id="GO:0005886">
    <property type="term" value="C:plasma membrane"/>
    <property type="evidence" value="ECO:0000318"/>
    <property type="project" value="GO_Central"/>
</dbReference>
<feature type="transmembrane region" description="Helical" evidence="9">
    <location>
        <begin position="985"/>
        <end position="1006"/>
    </location>
</feature>
<feature type="transmembrane region" description="Helical" evidence="9">
    <location>
        <begin position="620"/>
        <end position="642"/>
    </location>
</feature>
<feature type="transmembrane region" description="Helical" evidence="9">
    <location>
        <begin position="302"/>
        <end position="319"/>
    </location>
</feature>
<keyword evidence="6 9" id="KW-0472">Membrane</keyword>
<name>A0A2A6B9G9_PRIPA</name>
<evidence type="ECO:0000256" key="4">
    <source>
        <dbReference type="ARBA" id="ARBA00022847"/>
    </source>
</evidence>
<feature type="binding site" evidence="7">
    <location>
        <position position="456"/>
    </location>
    <ligand>
        <name>Na(+)</name>
        <dbReference type="ChEBI" id="CHEBI:29101"/>
        <label>1</label>
    </ligand>
</feature>
<feature type="transmembrane region" description="Helical" evidence="9">
    <location>
        <begin position="118"/>
        <end position="135"/>
    </location>
</feature>
<dbReference type="CDD" id="cd10324">
    <property type="entry name" value="SLC6sbd"/>
    <property type="match status" value="1"/>
</dbReference>
<feature type="transmembrane region" description="Helical" evidence="9">
    <location>
        <begin position="193"/>
        <end position="220"/>
    </location>
</feature>
<organism evidence="10 11">
    <name type="scientific">Pristionchus pacificus</name>
    <name type="common">Parasitic nematode worm</name>
    <dbReference type="NCBI Taxonomy" id="54126"/>
    <lineage>
        <taxon>Eukaryota</taxon>
        <taxon>Metazoa</taxon>
        <taxon>Ecdysozoa</taxon>
        <taxon>Nematoda</taxon>
        <taxon>Chromadorea</taxon>
        <taxon>Rhabditida</taxon>
        <taxon>Rhabditina</taxon>
        <taxon>Diplogasteromorpha</taxon>
        <taxon>Diplogasteroidea</taxon>
        <taxon>Neodiplogasteridae</taxon>
        <taxon>Pristionchus</taxon>
    </lineage>
</organism>
<reference evidence="10" key="2">
    <citation type="submission" date="2022-06" db="UniProtKB">
        <authorList>
            <consortium name="EnsemblMetazoa"/>
        </authorList>
    </citation>
    <scope>IDENTIFICATION</scope>
    <source>
        <strain evidence="10">PS312</strain>
    </source>
</reference>
<feature type="transmembrane region" description="Helical" evidence="9">
    <location>
        <begin position="385"/>
        <end position="406"/>
    </location>
</feature>
<reference evidence="11" key="1">
    <citation type="journal article" date="2008" name="Nat. Genet.">
        <title>The Pristionchus pacificus genome provides a unique perspective on nematode lifestyle and parasitism.</title>
        <authorList>
            <person name="Dieterich C."/>
            <person name="Clifton S.W."/>
            <person name="Schuster L.N."/>
            <person name="Chinwalla A."/>
            <person name="Delehaunty K."/>
            <person name="Dinkelacker I."/>
            <person name="Fulton L."/>
            <person name="Fulton R."/>
            <person name="Godfrey J."/>
            <person name="Minx P."/>
            <person name="Mitreva M."/>
            <person name="Roeseler W."/>
            <person name="Tian H."/>
            <person name="Witte H."/>
            <person name="Yang S.P."/>
            <person name="Wilson R.K."/>
            <person name="Sommer R.J."/>
        </authorList>
    </citation>
    <scope>NUCLEOTIDE SEQUENCE [LARGE SCALE GENOMIC DNA]</scope>
    <source>
        <strain evidence="11">PS312</strain>
    </source>
</reference>
<feature type="transmembrane region" description="Helical" evidence="9">
    <location>
        <begin position="799"/>
        <end position="819"/>
    </location>
</feature>
<accession>A0A2A6B9G9</accession>
<keyword evidence="4" id="KW-0769">Symport</keyword>
<protein>
    <submittedName>
        <fullName evidence="10">Neurotransmitter transporter</fullName>
    </submittedName>
</protein>
<keyword evidence="5 9" id="KW-1133">Transmembrane helix</keyword>
<dbReference type="InterPro" id="IPR000175">
    <property type="entry name" value="Na/ntran_symport"/>
</dbReference>
<comment type="subcellular location">
    <subcellularLocation>
        <location evidence="1">Membrane</location>
        <topology evidence="1">Multi-pass membrane protein</topology>
    </subcellularLocation>
</comment>
<dbReference type="GO" id="GO:0035725">
    <property type="term" value="P:sodium ion transmembrane transport"/>
    <property type="evidence" value="ECO:0000318"/>
    <property type="project" value="GO_Central"/>
</dbReference>
<dbReference type="InterPro" id="IPR037272">
    <property type="entry name" value="SNS_sf"/>
</dbReference>
<dbReference type="EnsemblMetazoa" id="PPA02816.1">
    <property type="protein sequence ID" value="PPA02816.1"/>
    <property type="gene ID" value="WBGene00092370"/>
</dbReference>
<keyword evidence="2" id="KW-0813">Transport</keyword>
<evidence type="ECO:0000256" key="5">
    <source>
        <dbReference type="ARBA" id="ARBA00022989"/>
    </source>
</evidence>
<dbReference type="SUPFAM" id="SSF161070">
    <property type="entry name" value="SNF-like"/>
    <property type="match status" value="2"/>
</dbReference>
<dbReference type="Pfam" id="PF00209">
    <property type="entry name" value="SNF"/>
    <property type="match status" value="2"/>
</dbReference>
<dbReference type="OrthoDB" id="6581954at2759"/>
<evidence type="ECO:0000313" key="10">
    <source>
        <dbReference type="EnsemblMetazoa" id="PPA02816.1"/>
    </source>
</evidence>
<feature type="compositionally biased region" description="Polar residues" evidence="8">
    <location>
        <begin position="59"/>
        <end position="82"/>
    </location>
</feature>
<evidence type="ECO:0000313" key="11">
    <source>
        <dbReference type="Proteomes" id="UP000005239"/>
    </source>
</evidence>
<evidence type="ECO:0000256" key="6">
    <source>
        <dbReference type="ARBA" id="ARBA00023136"/>
    </source>
</evidence>
<keyword evidence="7" id="KW-0915">Sodium</keyword>
<keyword evidence="11" id="KW-1185">Reference proteome</keyword>
<feature type="region of interest" description="Disordered" evidence="8">
    <location>
        <begin position="1224"/>
        <end position="1265"/>
    </location>
</feature>
<keyword evidence="7" id="KW-0479">Metal-binding</keyword>
<sequence>ISNENNGNHLHALYLSLQSSSLLISSPRSPSEWSSLCAMAAPPPATSVSEVHNLLPGGSPSTQPHPSSDQPSTSRPSNRFQTSDSEFEAKKLHFQAGDVIIPPLDDEKKSRVGFSSPLQYILAVIGMSVGLGNIWRFPAVAFENGGGAFLIPYITMGILFGLPMMYIDSSIGQFMQNSPSIAFRQYFPASQGLGWTMALIQISIGFFYNLPCCWALIYIVQVYLNGKCMTASARNLSLVAAHMSQTRPFQSAPEEFFYFHIIQKHASLGYGNLNWMVAVSLFVCWAVTAAGLIKGVQSMGKVALVTTILPYLIITILFIRGVTLKGAGTGIRFFITEPKWQFLLRPKTWIAALTQSCFSLSIGGGAMITMSSYNKRTHPNFRDCIIILCADTFMSFFGGTAVFAILGSMAERMKVDIKDVVSSPLTLTFIAYPEATSHMPVSTIWALLFFLMMFILGISTMFSFVEGFVTCIIDEKPSLGKYRWAIVSAVAGVCFVLNLLCFAFQNGYHIFNTLNEFLGTLSLPGALTIETIIVTTYYGAPRLFRDIQCMKGLPSNNFQRIFGNLGLYIKIGVTFTAPLLAMTMAIYLAYSLMDLMFSDENLRNRMSDKINGEVLHYPKWTVFFGFVVGMAPMFLVPAAAIVKYCRLKKTGEPVADLFRISDYHPSVRYNLPDPVSWAHFLWPPLKSKTLNPSTKHDWEDTARSLVFLCSSRFLISPSFRLLNRAHPKSRDQVKESRRFPTLTQLFKAGVPLLPAQDEEKKARAGFSSQLQYILAVIGMSVGLGNIWRFPAVAYENGGGAFLIPYLLMGVLFGLPMLYLDSSIGQFMQNSPSIVFKQFFPAAQGLGWAMAVTLISIGFIYIVPCCWSFMYIVHLITGGMSKMSSCQNEWNTKHCDSTLFCKDKSNTVYFNGTCISEQERNDYFAAMNQTNFMQSAQEEFFYFSIANKHANFGFGQFNWMFALCLLVCWTLTAGGLLKGVQSMGKVALVTTFLPYFIITILFFRGVTLDGAGTGIQFFLTNPDWSKLARYQTWLAALSQSTFSLSIGSGPMIMMSSYNKRTHPNYRDCIIILCADTFMSVMGGTAVFAILGSMAQRMNQKIEDVNGYHIFNVLNSLLGTVSLSGTLLLEILIIIFFYGSSRLFRDIQCMKGLPTTTAMRIFGNLGVYIKIGVSFTAPLFAVPIEDLFRISDDHPSVRYNLPDPVSWRQYFFPALRSKVAPTPDSLHPTINIESPVPNTPDQADSTRPSTPPPDSPSAVHGTTGFEA</sequence>
<dbReference type="GO" id="GO:0006865">
    <property type="term" value="P:amino acid transport"/>
    <property type="evidence" value="ECO:0000318"/>
    <property type="project" value="GO_Central"/>
</dbReference>
<dbReference type="GO" id="GO:0046872">
    <property type="term" value="F:metal ion binding"/>
    <property type="evidence" value="ECO:0007669"/>
    <property type="project" value="UniProtKB-KW"/>
</dbReference>
<feature type="transmembrane region" description="Helical" evidence="9">
    <location>
        <begin position="517"/>
        <end position="540"/>
    </location>
</feature>
<gene>
    <name evidence="10" type="primary">WBGene00092370</name>
</gene>
<feature type="transmembrane region" description="Helical" evidence="9">
    <location>
        <begin position="147"/>
        <end position="167"/>
    </location>
</feature>
<dbReference type="PANTHER" id="PTHR11616:SF326">
    <property type="entry name" value="SODIUM-DEPENDENT TRANSPORTER SNF-5"/>
    <property type="match status" value="1"/>
</dbReference>
<dbReference type="GO" id="GO:0005332">
    <property type="term" value="F:gamma-aminobutyric acid:sodium:chloride symporter activity"/>
    <property type="evidence" value="ECO:0000318"/>
    <property type="project" value="GO_Central"/>
</dbReference>
<feature type="region of interest" description="Disordered" evidence="8">
    <location>
        <begin position="47"/>
        <end position="82"/>
    </location>
</feature>